<evidence type="ECO:0000256" key="1">
    <source>
        <dbReference type="ARBA" id="ARBA00022723"/>
    </source>
</evidence>
<dbReference type="InterPro" id="IPR018146">
    <property type="entry name" value="Glyoxalase_1_CS"/>
</dbReference>
<dbReference type="RefSeq" id="WP_092479137.1">
    <property type="nucleotide sequence ID" value="NZ_FOXW01000001.1"/>
</dbReference>
<dbReference type="PROSITE" id="PS00934">
    <property type="entry name" value="GLYOXALASE_I_1"/>
    <property type="match status" value="1"/>
</dbReference>
<keyword evidence="3" id="KW-0223">Dioxygenase</keyword>
<dbReference type="SUPFAM" id="SSF54593">
    <property type="entry name" value="Glyoxalase/Bleomycin resistance protein/Dihydroxybiphenyl dioxygenase"/>
    <property type="match status" value="2"/>
</dbReference>
<dbReference type="OrthoDB" id="9792626at2"/>
<dbReference type="Gene3D" id="3.10.180.10">
    <property type="entry name" value="2,3-Dihydroxybiphenyl 1,2-Dioxygenase, domain 1"/>
    <property type="match status" value="2"/>
</dbReference>
<evidence type="ECO:0000313" key="3">
    <source>
        <dbReference type="EMBL" id="SFP97242.1"/>
    </source>
</evidence>
<keyword evidence="4" id="KW-1185">Reference proteome</keyword>
<dbReference type="InterPro" id="IPR029068">
    <property type="entry name" value="Glyas_Bleomycin-R_OHBP_Dase"/>
</dbReference>
<keyword evidence="3" id="KW-0560">Oxidoreductase</keyword>
<evidence type="ECO:0000259" key="2">
    <source>
        <dbReference type="PROSITE" id="PS51819"/>
    </source>
</evidence>
<feature type="domain" description="VOC" evidence="2">
    <location>
        <begin position="168"/>
        <end position="285"/>
    </location>
</feature>
<dbReference type="GO" id="GO:0046872">
    <property type="term" value="F:metal ion binding"/>
    <property type="evidence" value="ECO:0007669"/>
    <property type="project" value="UniProtKB-KW"/>
</dbReference>
<keyword evidence="1" id="KW-0479">Metal-binding</keyword>
<dbReference type="GO" id="GO:0004462">
    <property type="term" value="F:lactoylglutathione lyase activity"/>
    <property type="evidence" value="ECO:0007669"/>
    <property type="project" value="InterPro"/>
</dbReference>
<dbReference type="AlphaFoldDB" id="A0A1I5UPT2"/>
<organism evidence="3 4">
    <name type="scientific">Desemzia incerta</name>
    <dbReference type="NCBI Taxonomy" id="82801"/>
    <lineage>
        <taxon>Bacteria</taxon>
        <taxon>Bacillati</taxon>
        <taxon>Bacillota</taxon>
        <taxon>Bacilli</taxon>
        <taxon>Lactobacillales</taxon>
        <taxon>Carnobacteriaceae</taxon>
        <taxon>Desemzia</taxon>
    </lineage>
</organism>
<dbReference type="Proteomes" id="UP000199136">
    <property type="component" value="Unassembled WGS sequence"/>
</dbReference>
<dbReference type="Pfam" id="PF00903">
    <property type="entry name" value="Glyoxalase"/>
    <property type="match status" value="2"/>
</dbReference>
<dbReference type="PANTHER" id="PTHR43279:SF1">
    <property type="entry name" value="CATECHOL-2,3-DIOXYGENASE"/>
    <property type="match status" value="1"/>
</dbReference>
<dbReference type="InterPro" id="IPR004360">
    <property type="entry name" value="Glyas_Fos-R_dOase_dom"/>
</dbReference>
<dbReference type="EMBL" id="FOXW01000001">
    <property type="protein sequence ID" value="SFP97242.1"/>
    <property type="molecule type" value="Genomic_DNA"/>
</dbReference>
<sequence length="285" mass="31594">MFKLNENTKIGKVVLNVENLENMKNFYHTYIGLDIKKETAEEISFGAHGEDKVILVLKSVPASGAKGRYAGLYHLALLVPTRKDLGEVLYHLLSAKYPITGASDHGYSEAIYLDDPEGNGIEIYRDKPVSEWDIRDNGDIAGVTEPMDAEGVIAEAAEPFKGMPAGTYMGHVHLFVSDLEKTEEFYKNLLGFDLKFDFGSQAKFFAAGLYHHQIGSNVWAGTNIPAAPEGTRGMDFYTIELDSAEDFEAIKSLLDEKAYAYELNSEDKQLTLDDPNGIHIVIEMA</sequence>
<evidence type="ECO:0000313" key="4">
    <source>
        <dbReference type="Proteomes" id="UP000199136"/>
    </source>
</evidence>
<dbReference type="STRING" id="82801.SAMN04488506_0121"/>
<reference evidence="3 4" key="1">
    <citation type="submission" date="2016-10" db="EMBL/GenBank/DDBJ databases">
        <authorList>
            <person name="de Groot N.N."/>
        </authorList>
    </citation>
    <scope>NUCLEOTIDE SEQUENCE [LARGE SCALE GENOMIC DNA]</scope>
    <source>
        <strain evidence="3 4">DSM 20581</strain>
    </source>
</reference>
<name>A0A1I5UPT2_9LACT</name>
<protein>
    <submittedName>
        <fullName evidence="3">Catechol 2,3-dioxygenase</fullName>
    </submittedName>
</protein>
<proteinExistence type="predicted"/>
<dbReference type="PROSITE" id="PS51819">
    <property type="entry name" value="VOC"/>
    <property type="match status" value="2"/>
</dbReference>
<dbReference type="InterPro" id="IPR037523">
    <property type="entry name" value="VOC_core"/>
</dbReference>
<feature type="domain" description="VOC" evidence="2">
    <location>
        <begin position="9"/>
        <end position="126"/>
    </location>
</feature>
<accession>A0A1I5UPT2</accession>
<gene>
    <name evidence="3" type="ORF">SAMN04488506_0121</name>
</gene>
<dbReference type="GO" id="GO:0051213">
    <property type="term" value="F:dioxygenase activity"/>
    <property type="evidence" value="ECO:0007669"/>
    <property type="project" value="UniProtKB-KW"/>
</dbReference>
<dbReference type="PANTHER" id="PTHR43279">
    <property type="entry name" value="CATECHOL-2,3-DIOXYGENASE"/>
    <property type="match status" value="1"/>
</dbReference>